<dbReference type="EMBL" id="CP032418">
    <property type="protein sequence ID" value="AYC29140.1"/>
    <property type="molecule type" value="Genomic_DNA"/>
</dbReference>
<organism evidence="1 2">
    <name type="scientific">Paenisporosarcina cavernae</name>
    <dbReference type="NCBI Taxonomy" id="2320858"/>
    <lineage>
        <taxon>Bacteria</taxon>
        <taxon>Bacillati</taxon>
        <taxon>Bacillota</taxon>
        <taxon>Bacilli</taxon>
        <taxon>Bacillales</taxon>
        <taxon>Caryophanaceae</taxon>
        <taxon>Paenisporosarcina</taxon>
    </lineage>
</organism>
<dbReference type="KEGG" id="paek:D3873_04315"/>
<dbReference type="RefSeq" id="WP_119882881.1">
    <property type="nucleotide sequence ID" value="NZ_CP032418.1"/>
</dbReference>
<proteinExistence type="predicted"/>
<reference evidence="2" key="1">
    <citation type="submission" date="2018-09" db="EMBL/GenBank/DDBJ databases">
        <authorList>
            <person name="Zhu H."/>
        </authorList>
    </citation>
    <scope>NUCLEOTIDE SEQUENCE [LARGE SCALE GENOMIC DNA]</scope>
    <source>
        <strain evidence="2">K2R23-3</strain>
    </source>
</reference>
<keyword evidence="2" id="KW-1185">Reference proteome</keyword>
<accession>A0A385YRY1</accession>
<dbReference type="Proteomes" id="UP000265725">
    <property type="component" value="Chromosome"/>
</dbReference>
<sequence>MKFTAGFVLLLLFLNTFLLFFQYQAYSTDIGSDGASITYEQEITLTLRGERFFITQRFFNLPDHDITISWPMQSENRACVVDETTSCERLTEDMKQFNKGVPNSQGLSYEIPITEALTSETLWKGMFIQLKNGEPSHTKIHLSDERKLGGLWLTGLPAIGRKSMDLIDYVYFDGKGVVEDLYFQPTYVPAVYKDDTVSIYSSKTISEEEKTQLESAEILASEHLAILETSFVPKVEQSKRILFVQPNDNQKLSSAILEGSVNNLFVFSAETTFTKDVVTSFLLNEPIGSTKSKEMYQQLNGYFTEQQKSNFTTLLQQLKHQPLSASLLDKKISEMLGQKTTFFATNEKIRDAVFPLVFEDSRKIFFNQLEQESMKTIFHNGRVLYSVEPLLSLMGYDARVGQNGYYVTNAARAFRFPLDEDFYVFNERKYDIFTQPIEQVGDEFFIEETWLMRLFLLEIEKQENRINIVPTAIFEE</sequence>
<evidence type="ECO:0000313" key="1">
    <source>
        <dbReference type="EMBL" id="AYC29140.1"/>
    </source>
</evidence>
<name>A0A385YRY1_9BACL</name>
<evidence type="ECO:0000313" key="2">
    <source>
        <dbReference type="Proteomes" id="UP000265725"/>
    </source>
</evidence>
<gene>
    <name evidence="1" type="ORF">D3873_04315</name>
</gene>
<dbReference type="AlphaFoldDB" id="A0A385YRY1"/>
<dbReference type="OrthoDB" id="2431422at2"/>
<protein>
    <recommendedName>
        <fullName evidence="3">RNA polymerase II</fullName>
    </recommendedName>
</protein>
<evidence type="ECO:0008006" key="3">
    <source>
        <dbReference type="Google" id="ProtNLM"/>
    </source>
</evidence>